<organism evidence="8 9">
    <name type="scientific">Coccomyxa subellipsoidea (strain C-169)</name>
    <name type="common">Green microalga</name>
    <dbReference type="NCBI Taxonomy" id="574566"/>
    <lineage>
        <taxon>Eukaryota</taxon>
        <taxon>Viridiplantae</taxon>
        <taxon>Chlorophyta</taxon>
        <taxon>core chlorophytes</taxon>
        <taxon>Trebouxiophyceae</taxon>
        <taxon>Trebouxiophyceae incertae sedis</taxon>
        <taxon>Coccomyxaceae</taxon>
        <taxon>Coccomyxa</taxon>
        <taxon>Coccomyxa subellipsoidea</taxon>
    </lineage>
</organism>
<feature type="region of interest" description="Disordered" evidence="4">
    <location>
        <begin position="1056"/>
        <end position="1109"/>
    </location>
</feature>
<evidence type="ECO:0000259" key="6">
    <source>
        <dbReference type="Pfam" id="PF25036"/>
    </source>
</evidence>
<dbReference type="OrthoDB" id="515989at2759"/>
<keyword evidence="2" id="KW-0813">Transport</keyword>
<accession>I0YQW8</accession>
<dbReference type="EMBL" id="AGSI01000014">
    <property type="protein sequence ID" value="EIE20787.1"/>
    <property type="molecule type" value="Genomic_DNA"/>
</dbReference>
<evidence type="ECO:0000313" key="9">
    <source>
        <dbReference type="Proteomes" id="UP000007264"/>
    </source>
</evidence>
<feature type="region of interest" description="Disordered" evidence="4">
    <location>
        <begin position="1170"/>
        <end position="1209"/>
    </location>
</feature>
<feature type="region of interest" description="Disordered" evidence="4">
    <location>
        <begin position="975"/>
        <end position="1042"/>
    </location>
</feature>
<reference evidence="8 9" key="1">
    <citation type="journal article" date="2012" name="Genome Biol.">
        <title>The genome of the polar eukaryotic microalga coccomyxa subellipsoidea reveals traits of cold adaptation.</title>
        <authorList>
            <person name="Blanc G."/>
            <person name="Agarkova I."/>
            <person name="Grimwood J."/>
            <person name="Kuo A."/>
            <person name="Brueggeman A."/>
            <person name="Dunigan D."/>
            <person name="Gurnon J."/>
            <person name="Ladunga I."/>
            <person name="Lindquist E."/>
            <person name="Lucas S."/>
            <person name="Pangilinan J."/>
            <person name="Proschold T."/>
            <person name="Salamov A."/>
            <person name="Schmutz J."/>
            <person name="Weeks D."/>
            <person name="Yamada T."/>
            <person name="Claverie J.M."/>
            <person name="Grigoriev I."/>
            <person name="Van Etten J."/>
            <person name="Lomsadze A."/>
            <person name="Borodovsky M."/>
        </authorList>
    </citation>
    <scope>NUCLEOTIDE SEQUENCE [LARGE SCALE GENOMIC DNA]</scope>
    <source>
        <strain evidence="8 9">C-169</strain>
    </source>
</reference>
<evidence type="ECO:0000256" key="4">
    <source>
        <dbReference type="SAM" id="MobiDB-lite"/>
    </source>
</evidence>
<dbReference type="KEGG" id="csl:COCSUDRAFT_57345"/>
<dbReference type="PANTHER" id="PTHR16166:SF143">
    <property type="entry name" value="PROTEIN SORTING-ASSOCIATED PROTEIN, PUTATIVE (DUF1162)-RELATED"/>
    <property type="match status" value="1"/>
</dbReference>
<feature type="compositionally biased region" description="Basic and acidic residues" evidence="4">
    <location>
        <begin position="1084"/>
        <end position="1105"/>
    </location>
</feature>
<feature type="domain" description="Vacuolar protein sorting-associated protein 13 VPS13 adaptor binding" evidence="6">
    <location>
        <begin position="2445"/>
        <end position="2660"/>
    </location>
</feature>
<dbReference type="GO" id="GO:0006869">
    <property type="term" value="P:lipid transport"/>
    <property type="evidence" value="ECO:0007669"/>
    <property type="project" value="UniProtKB-KW"/>
</dbReference>
<evidence type="ECO:0000259" key="5">
    <source>
        <dbReference type="Pfam" id="PF12624"/>
    </source>
</evidence>
<dbReference type="eggNOG" id="KOG1809">
    <property type="taxonomic scope" value="Eukaryota"/>
</dbReference>
<feature type="compositionally biased region" description="Polar residues" evidence="4">
    <location>
        <begin position="981"/>
        <end position="1001"/>
    </location>
</feature>
<dbReference type="PANTHER" id="PTHR16166">
    <property type="entry name" value="VACUOLAR PROTEIN SORTING-ASSOCIATED PROTEIN VPS13"/>
    <property type="match status" value="1"/>
</dbReference>
<dbReference type="Pfam" id="PF12624">
    <property type="entry name" value="VPS13_N"/>
    <property type="match status" value="1"/>
</dbReference>
<dbReference type="Pfam" id="PF25036">
    <property type="entry name" value="VPS13_VAB"/>
    <property type="match status" value="1"/>
</dbReference>
<comment type="caution">
    <text evidence="8">The sequence shown here is derived from an EMBL/GenBank/DDBJ whole genome shotgun (WGS) entry which is preliminary data.</text>
</comment>
<proteinExistence type="inferred from homology"/>
<evidence type="ECO:0000259" key="7">
    <source>
        <dbReference type="Pfam" id="PF25037"/>
    </source>
</evidence>
<dbReference type="GO" id="GO:0045053">
    <property type="term" value="P:protein retention in Golgi apparatus"/>
    <property type="evidence" value="ECO:0007669"/>
    <property type="project" value="TreeGrafter"/>
</dbReference>
<feature type="domain" description="Intermembrane lipid transfer protein VPS13-like C-terminal" evidence="7">
    <location>
        <begin position="3204"/>
        <end position="3290"/>
    </location>
</feature>
<dbReference type="Proteomes" id="UP000007264">
    <property type="component" value="Unassembled WGS sequence"/>
</dbReference>
<feature type="compositionally biased region" description="Polar residues" evidence="4">
    <location>
        <begin position="1517"/>
        <end position="1541"/>
    </location>
</feature>
<dbReference type="Pfam" id="PF25037">
    <property type="entry name" value="VPS13_C"/>
    <property type="match status" value="1"/>
</dbReference>
<feature type="domain" description="Chorein N-terminal" evidence="5">
    <location>
        <begin position="4"/>
        <end position="160"/>
    </location>
</feature>
<name>I0YQW8_COCSC</name>
<evidence type="ECO:0000256" key="3">
    <source>
        <dbReference type="ARBA" id="ARBA00023055"/>
    </source>
</evidence>
<feature type="compositionally biased region" description="Low complexity" evidence="4">
    <location>
        <begin position="1448"/>
        <end position="1457"/>
    </location>
</feature>
<dbReference type="InterPro" id="IPR026854">
    <property type="entry name" value="VPS13_N"/>
</dbReference>
<dbReference type="InterPro" id="IPR009543">
    <property type="entry name" value="VPS13_VAB"/>
</dbReference>
<feature type="region of interest" description="Disordered" evidence="4">
    <location>
        <begin position="1554"/>
        <end position="1573"/>
    </location>
</feature>
<feature type="region of interest" description="Disordered" evidence="4">
    <location>
        <begin position="1475"/>
        <end position="1541"/>
    </location>
</feature>
<evidence type="ECO:0000256" key="1">
    <source>
        <dbReference type="ARBA" id="ARBA00006545"/>
    </source>
</evidence>
<dbReference type="GeneID" id="17038766"/>
<feature type="region of interest" description="Disordered" evidence="4">
    <location>
        <begin position="2394"/>
        <end position="2413"/>
    </location>
</feature>
<dbReference type="GO" id="GO:0006623">
    <property type="term" value="P:protein targeting to vacuole"/>
    <property type="evidence" value="ECO:0007669"/>
    <property type="project" value="TreeGrafter"/>
</dbReference>
<feature type="region of interest" description="Disordered" evidence="4">
    <location>
        <begin position="399"/>
        <end position="418"/>
    </location>
</feature>
<evidence type="ECO:0000256" key="2">
    <source>
        <dbReference type="ARBA" id="ARBA00022448"/>
    </source>
</evidence>
<sequence length="3444" mass="368036">MMLISGWSTSLVLENVRVKVEAFEYLQLPFNVREGCIGRLEIQVPWRALQSRPVVLHLSDVWLCACPRTEAEWEEGMAGQRAQAAKQAELAALDLIRLSKPGGKGAAAGNEGSSLASSFLSHLGTMLLNRLQMTIRNIHVCFKDDATTPGTEVGLRLQLLETTELSSARLGAAPGGAKLVKDMHVEGLSLYWKTADSFAKDEKAVDTVGAWLDTMDATSGMQHQHDPLEGAILPCLDCNMRLTMSSGGEETVCGTTVLVQRLEMQVEHNQLCSMVALADRALLWSLRSKYAIHRPAGWRSDPDSAVPSRRLWQYAIKAVLQDVKKPSRWLSFAEMSNWQQQRRQYEKLHLQRLDAFARAGEPEVAEVAKELEALEAQLPVNDILLYRLLAEHKMQQREIHAATDTDAEPAQGSSENARQQSWLGWGVSSVAGYLGYVPSQDAPRQLSPPSELDIQELFHDLGFDPQTQVDSRDASSTVGINLHVSVNAAILAMYDGPAAADNTGVISMEAGDASIEAHMQSGRLQLTCSVEDIAAHDLCTHGAGISEMLLTRWDKEAASPSHADGDMSSPFLETPPSIFASSFLDQDSNQEPQAPALHVHYDSGAPRSQMDTFGDEQSSVSDAQPSMEVAVQPLQLIHRSACFARLQGLLGVMPKDLHSDGVLHAINQIASPAGRALAKAELAVKSGPPVVDFMVVSGGSFSQGKHAYAALCTGPVELQSVQQLDNAALQGLVAELRKAVHANGVELHVLYDAFEMSVGSLKLQVSSTADPRRNATQVLFPLRVLCSLRMSKLPDRLLPQMRLQVSVDPVEVSLTPDQVALLGQIAALEQRPDVSGAPVATTAAPPAMVRIETVTAVPRVEVTGRLAGLVATYDDGRGADPDADDTHLMLHAGRCSFVANVFGESMRCEVTLNKLEVSDSSFYTVSPPRIWGTLPRLAGRLSIEQIALLLEQSSGLGFMLSVELSGAEAEGFQAEPGNFIGRSSQPTGRSISTEPGGTSQTELERWESASGSFDVDGTATRRSRDGSSSASTHANEAPPDPGAAAQELFALDEELFESPSSEPSGQSLDRRSTADQAEASHNAAELEDHAQPGKAAVAERADEPPPARLDQFSLQILRCRILCPDWRDTSFAPGNPRDADDGQALVLDVPEFLLQLPAQAPMQHLHVHPVQEHRSGAPTMPSGSAQPSGGGGQQDAAPADTPPQGLDPGQLITAGAQLGFYVQVFDPGKGFASGPRRPFLAVPEFKMLTHTEPRREEDLTHAAGGEKQPMTSYAVSLDSLQVTAEPHMLQVLRAAADWGSSEMAHILGVSEQQTPEGTPAPGAQQDSSLLAGPPFRLSIGVNSLSVRVNGSDEADPPLLLGLHALSVEASRAPQSFMCGASFERLLLHLSGMPEPELETQGLDMSPQRPGGLAMGRSASAPSAYKQRTGTVLDALPAWGGLDLVEAGSSSSQSSATSETPVPAVRTTSTGLAELATLGSSPDTWPQPVISGRRGSDVLSWSTALDAAVRDQEEESTPKSAHASSNGSPSFSPALSQRDSGDTFYNASSGAFSQSLHRVSSSGTETSGGSGTEWFEAADYDSDTIGTASSAGMPLDVNGALEDERDSRKLPLLLVQGIDEGSGVLQMPPADVDSSPAGLRAGMTCHMQGHDQTSLRINGVLVRLFTQGWVTVVQRLKICMAALERVEKLPAEMQSRDSAAALRVGLAQQDGNSVSLSNQHDAGAICALCDAQASLSLPEGFSGRGSLRIGSASVMLSSDTSAGDLPIFDASILDISADATLKDEQINGILKSQICANVYSSQKDGWEPVVEPWSFVVDVNAFLPRSESEPVQLPVQHSIAVSAKEALDLTATFTLAEAIHKSSCLLEELRSVAKSPQRLEAALEGSLHGRGWGRASVCRLQNDTGLPVQCWLGPTLHPDPKTPGEEGFMMVESGASAALSLQSVVSASCRSQLASCPEQFFDEQPPSSALAASASMGALQKVTNPRRSRPALMAVYYKLDGQEGVCGPLSIDRESHGMQEVAVRTARSSGLTRIHLAFDVSNMRNREPAVVLHSGVQVVNHTMLRLNIGERTALNRNVKIIHTLAPHESFCLSACRSEPGLICFQPAGEQDENSHYQWSPSIRLQPLLDLVQPSGAGGSAERDPAPRVARHLACQAAQGGLLQASFCVGVIPSRSRAGWDLIVKAPLVVENALPMPTEISLKRRSNDGAPSGAPMRVSLRPRHPVFLHHMDITHLAEIVIQPFGYLKSPPVRVPALSKAAEGSLGGPSRSAPVEETASVSFSVTQAGESRGVATVQLRHMVDAECGSHILRLTCALWVYNCTGVPLALQQSAMEDVARDDNEVMRDDVPKQWVPPFEGKRRPSSASAAAKPPKGKPPKEGSSSGSLQGLEAVLGSAREDRSNQPPRNRSASRLGVAESLEYQPSYLTPTRWPSMQGGMPPYRRRVRMQLRASNTLAPLGRTYWSDPVQLDSLGGAAVVSVPLPTAGPASVITDDRSAYMLSVTANQVPGADGALAVIVMPRYVVHNSLGLPLQYRQQGTATEKEVEPGGAKALRWADADKPKRLCLRVQEAGWRWSGGIALDSPGDLFVKIRHRDRGVTMLVRVDVCAAEGGVLVINVSHQAAGFTPYRLDNCSPEELRLRREDVLRPYSHLNYAWDEPSLPHKLVLSLPGNRVLGTFDLDKVGRSQLVTVPAKERVLQIVTKAEGPTCVLTIADLQLHVGLPVSPADGSGADDLGWERWSGPLADKPSALFSSQANVVRAPSALHIEVQLDLAGVGLSFTRPSQEVFYASMSGIRARTTTSKVDNPDRGAIYPVVLAMPAAAPGLSLTILPETLPSGTQSRSSALRARAAAWKRRPACVLCVERLEVHVSPLVLEIDQQHIMDILAAVNQALQPFQNPHSTNKRKPGLDLDVDVLAPGYNTRQLQQLKVYIAHLLVSRVTVYMSFLPAEWRHAGAASADYTPGGGSIGTGMQRLVALVGEVEGGRVSLAPLRMEHPLLGTTALQQQVYSHYMRAALPELVKLVGSANVLGDPVRLFHHLGAGVWSFLASPAAGLVEGARGRAPERFAAGVAAGLRGLLSNIVYGFASATAKMSRAARQGLVVLGFEPRDAAAGPLRARLRRRGEQAMLEPGFLDALLSGLVGVLSEPVRGADEGGLPGLVRGAARGAVGALVLPLAAVLETSMRVADSIRSAVMGIPPLLPRARPPRHVAPDLPLAPYNWSEAMGRALLVGLERGRYAAAPFLLCRQLAGGSDFAVLTRRRLLCICAPSHTAPPSLRWAVALEDLFHIRRRAPQLCVQEARLVVVALQPSVVQPASPIALLRRPPLVRPSRSPLFSATLACKGAGDAEMLQQAVEYAQASAQVHSLAQLLERISHSQHWWQARAAAGTEPALLTGGELSTQGGLVVRRASEELTGSDSREELLAAQILAAVRRTSGTREAQSSL</sequence>
<feature type="region of interest" description="Disordered" evidence="4">
    <location>
        <begin position="1445"/>
        <end position="1464"/>
    </location>
</feature>
<comment type="similarity">
    <text evidence="1">Belongs to the VPS13 family.</text>
</comment>
<gene>
    <name evidence="8" type="ORF">COCSUDRAFT_57345</name>
</gene>
<dbReference type="RefSeq" id="XP_005645331.1">
    <property type="nucleotide sequence ID" value="XM_005645274.1"/>
</dbReference>
<evidence type="ECO:0000313" key="8">
    <source>
        <dbReference type="EMBL" id="EIE20787.1"/>
    </source>
</evidence>
<protein>
    <submittedName>
        <fullName evidence="8">Uncharacterized protein</fullName>
    </submittedName>
</protein>
<feature type="region of interest" description="Disordered" evidence="4">
    <location>
        <begin position="1396"/>
        <end position="1422"/>
    </location>
</feature>
<dbReference type="InterPro" id="IPR056748">
    <property type="entry name" value="VPS13-like_C"/>
</dbReference>
<keyword evidence="3" id="KW-0445">Lipid transport</keyword>
<feature type="region of interest" description="Disordered" evidence="4">
    <location>
        <begin position="2345"/>
        <end position="2386"/>
    </location>
</feature>
<dbReference type="InterPro" id="IPR026847">
    <property type="entry name" value="VPS13"/>
</dbReference>
<keyword evidence="9" id="KW-1185">Reference proteome</keyword>